<dbReference type="GO" id="GO:0005737">
    <property type="term" value="C:cytoplasm"/>
    <property type="evidence" value="ECO:0007669"/>
    <property type="project" value="UniProtKB-ARBA"/>
</dbReference>
<feature type="transmembrane region" description="Helical" evidence="8">
    <location>
        <begin position="158"/>
        <end position="177"/>
    </location>
</feature>
<keyword evidence="6 8" id="KW-0472">Membrane</keyword>
<dbReference type="AlphaFoldDB" id="A0AAV9I9Q3"/>
<evidence type="ECO:0000256" key="2">
    <source>
        <dbReference type="ARBA" id="ARBA00022448"/>
    </source>
</evidence>
<keyword evidence="3 8" id="KW-0812">Transmembrane</keyword>
<dbReference type="Proteomes" id="UP001300502">
    <property type="component" value="Unassembled WGS sequence"/>
</dbReference>
<dbReference type="InterPro" id="IPR007305">
    <property type="entry name" value="Vesicle_transpt_Got1/SFT2"/>
</dbReference>
<comment type="caution">
    <text evidence="9">The sequence shown here is derived from an EMBL/GenBank/DDBJ whole genome shotgun (WGS) entry which is preliminary data.</text>
</comment>
<dbReference type="GO" id="GO:0012505">
    <property type="term" value="C:endomembrane system"/>
    <property type="evidence" value="ECO:0007669"/>
    <property type="project" value="UniProtKB-ARBA"/>
</dbReference>
<comment type="similarity">
    <text evidence="7 8">Belongs to the SFT2 family.</text>
</comment>
<evidence type="ECO:0000256" key="1">
    <source>
        <dbReference type="ARBA" id="ARBA00004141"/>
    </source>
</evidence>
<keyword evidence="4 8" id="KW-0653">Protein transport</keyword>
<keyword evidence="5 8" id="KW-1133">Transmembrane helix</keyword>
<dbReference type="GO" id="GO:0016020">
    <property type="term" value="C:membrane"/>
    <property type="evidence" value="ECO:0007669"/>
    <property type="project" value="UniProtKB-SubCell"/>
</dbReference>
<dbReference type="InterPro" id="IPR011691">
    <property type="entry name" value="Vesicle_transpt_SFT2"/>
</dbReference>
<name>A0AAV9I9Q3_9RHOD</name>
<feature type="transmembrane region" description="Helical" evidence="8">
    <location>
        <begin position="183"/>
        <end position="205"/>
    </location>
</feature>
<dbReference type="PANTHER" id="PTHR23137">
    <property type="entry name" value="VESICLE TRANSPORT PROTEIN-RELATED"/>
    <property type="match status" value="1"/>
</dbReference>
<evidence type="ECO:0000256" key="8">
    <source>
        <dbReference type="RuleBase" id="RU363111"/>
    </source>
</evidence>
<dbReference type="EMBL" id="JANCYU010000020">
    <property type="protein sequence ID" value="KAK4523976.1"/>
    <property type="molecule type" value="Genomic_DNA"/>
</dbReference>
<reference evidence="9 10" key="1">
    <citation type="submission" date="2022-07" db="EMBL/GenBank/DDBJ databases">
        <title>Genome-wide signatures of adaptation to extreme environments.</title>
        <authorList>
            <person name="Cho C.H."/>
            <person name="Yoon H.S."/>
        </authorList>
    </citation>
    <scope>NUCLEOTIDE SEQUENCE [LARGE SCALE GENOMIC DNA]</scope>
    <source>
        <strain evidence="9 10">108.79 E11</strain>
    </source>
</reference>
<comment type="subcellular location">
    <subcellularLocation>
        <location evidence="1 8">Membrane</location>
        <topology evidence="1 8">Multi-pass membrane protein</topology>
    </subcellularLocation>
</comment>
<sequence>MEQDAKVVWNKLSERTRNVLGSIGDNARDFMETVSEKTHHSSLTKLLSDKLQDRNSLLTASRDEEAQEESTNASSAFGRDWASELSLSRTQRLVGFAMCFVAGAMMLFLSILLLPTSALRPTKFALSFTLGNILVLFSTAFLVGPYRQLQYMFKPVRLLSTCVYLVSLFMAIFFSVSKVKLRYPLVVLSIIFEIGALLWYCASYIPFGQAMISRMVGRFVEW</sequence>
<evidence type="ECO:0000313" key="10">
    <source>
        <dbReference type="Proteomes" id="UP001300502"/>
    </source>
</evidence>
<evidence type="ECO:0000256" key="5">
    <source>
        <dbReference type="ARBA" id="ARBA00022989"/>
    </source>
</evidence>
<accession>A0AAV9I9Q3</accession>
<gene>
    <name evidence="9" type="ORF">GAYE_SCF00G1874</name>
</gene>
<organism evidence="9 10">
    <name type="scientific">Galdieria yellowstonensis</name>
    <dbReference type="NCBI Taxonomy" id="3028027"/>
    <lineage>
        <taxon>Eukaryota</taxon>
        <taxon>Rhodophyta</taxon>
        <taxon>Bangiophyceae</taxon>
        <taxon>Galdieriales</taxon>
        <taxon>Galdieriaceae</taxon>
        <taxon>Galdieria</taxon>
    </lineage>
</organism>
<evidence type="ECO:0000256" key="4">
    <source>
        <dbReference type="ARBA" id="ARBA00022927"/>
    </source>
</evidence>
<dbReference type="GO" id="GO:0016192">
    <property type="term" value="P:vesicle-mediated transport"/>
    <property type="evidence" value="ECO:0007669"/>
    <property type="project" value="InterPro"/>
</dbReference>
<evidence type="ECO:0000256" key="3">
    <source>
        <dbReference type="ARBA" id="ARBA00022692"/>
    </source>
</evidence>
<proteinExistence type="inferred from homology"/>
<feature type="transmembrane region" description="Helical" evidence="8">
    <location>
        <begin position="93"/>
        <end position="114"/>
    </location>
</feature>
<dbReference type="Pfam" id="PF04178">
    <property type="entry name" value="Got1"/>
    <property type="match status" value="1"/>
</dbReference>
<comment type="function">
    <text evidence="8">May be involved in fusion of retrograde transport vesicles derived from an endocytic compartment with the Golgi complex.</text>
</comment>
<evidence type="ECO:0000256" key="6">
    <source>
        <dbReference type="ARBA" id="ARBA00023136"/>
    </source>
</evidence>
<feature type="transmembrane region" description="Helical" evidence="8">
    <location>
        <begin position="126"/>
        <end position="146"/>
    </location>
</feature>
<evidence type="ECO:0000313" key="9">
    <source>
        <dbReference type="EMBL" id="KAK4523976.1"/>
    </source>
</evidence>
<evidence type="ECO:0000256" key="7">
    <source>
        <dbReference type="ARBA" id="ARBA00025800"/>
    </source>
</evidence>
<protein>
    <recommendedName>
        <fullName evidence="8">Vesicle transport protein</fullName>
    </recommendedName>
</protein>
<dbReference type="GO" id="GO:0015031">
    <property type="term" value="P:protein transport"/>
    <property type="evidence" value="ECO:0007669"/>
    <property type="project" value="UniProtKB-KW"/>
</dbReference>
<keyword evidence="2 8" id="KW-0813">Transport</keyword>
<keyword evidence="10" id="KW-1185">Reference proteome</keyword>